<dbReference type="Gene3D" id="2.60.40.10">
    <property type="entry name" value="Immunoglobulins"/>
    <property type="match status" value="2"/>
</dbReference>
<feature type="transmembrane region" description="Helical" evidence="2">
    <location>
        <begin position="209"/>
        <end position="231"/>
    </location>
</feature>
<evidence type="ECO:0000256" key="1">
    <source>
        <dbReference type="ARBA" id="ARBA00023157"/>
    </source>
</evidence>
<dbReference type="CDD" id="cd00063">
    <property type="entry name" value="FN3"/>
    <property type="match status" value="1"/>
</dbReference>
<proteinExistence type="predicted"/>
<dbReference type="InterPro" id="IPR003961">
    <property type="entry name" value="FN3_dom"/>
</dbReference>
<evidence type="ECO:0000313" key="4">
    <source>
        <dbReference type="EMBL" id="WAR05316.1"/>
    </source>
</evidence>
<gene>
    <name evidence="4" type="ORF">MAR_020685</name>
</gene>
<accession>A0ABY7E8S5</accession>
<keyword evidence="2" id="KW-1133">Transmembrane helix</keyword>
<dbReference type="InterPro" id="IPR036116">
    <property type="entry name" value="FN3_sf"/>
</dbReference>
<evidence type="ECO:0000259" key="3">
    <source>
        <dbReference type="PROSITE" id="PS50853"/>
    </source>
</evidence>
<dbReference type="PANTHER" id="PTHR44170:SF32">
    <property type="entry name" value="PROTEIN TURTLE-LIKE PROTEIN"/>
    <property type="match status" value="1"/>
</dbReference>
<feature type="domain" description="Fibronectin type-III" evidence="3">
    <location>
        <begin position="107"/>
        <end position="199"/>
    </location>
</feature>
<dbReference type="EMBL" id="CP111016">
    <property type="protein sequence ID" value="WAR05316.1"/>
    <property type="molecule type" value="Genomic_DNA"/>
</dbReference>
<sequence>MGLYKQSEGLKTASNTNELEFTISSTFPRPRVADFVWEKEGSRLDTWHIVSNDTDINILISEDGLQTKLSFSSIKQKDFGFYRVRVSNKLGQFIGTFRLQAPVRPHTPSNLQHFKKATVDTIYIVWTPAYDGGLSQTFHVEYREAGTSVWGETDVIAGNINHTIVGLNQDTTYEIRVYSTNVIGRSVSSEVITITTLKRPETNSDAGTVVGGAVGASIGAVLVVLVVLVILRRKFAVNCNVVRKIDFPAGQNVPDTDSPGCNAAQTYDEVSMTNNASHYDVLSTPDNLDLYTPLDVSNSKPNVNERKEEPTYINTVQTVL</sequence>
<keyword evidence="2" id="KW-0472">Membrane</keyword>
<organism evidence="4 5">
    <name type="scientific">Mya arenaria</name>
    <name type="common">Soft-shell clam</name>
    <dbReference type="NCBI Taxonomy" id="6604"/>
    <lineage>
        <taxon>Eukaryota</taxon>
        <taxon>Metazoa</taxon>
        <taxon>Spiralia</taxon>
        <taxon>Lophotrochozoa</taxon>
        <taxon>Mollusca</taxon>
        <taxon>Bivalvia</taxon>
        <taxon>Autobranchia</taxon>
        <taxon>Heteroconchia</taxon>
        <taxon>Euheterodonta</taxon>
        <taxon>Imparidentia</taxon>
        <taxon>Neoheterodontei</taxon>
        <taxon>Myida</taxon>
        <taxon>Myoidea</taxon>
        <taxon>Myidae</taxon>
        <taxon>Mya</taxon>
    </lineage>
</organism>
<dbReference type="PROSITE" id="PS50853">
    <property type="entry name" value="FN3"/>
    <property type="match status" value="1"/>
</dbReference>
<dbReference type="Proteomes" id="UP001164746">
    <property type="component" value="Chromosome 5"/>
</dbReference>
<evidence type="ECO:0000313" key="5">
    <source>
        <dbReference type="Proteomes" id="UP001164746"/>
    </source>
</evidence>
<evidence type="ECO:0000256" key="2">
    <source>
        <dbReference type="SAM" id="Phobius"/>
    </source>
</evidence>
<dbReference type="SUPFAM" id="SSF48726">
    <property type="entry name" value="Immunoglobulin"/>
    <property type="match status" value="1"/>
</dbReference>
<reference evidence="4" key="1">
    <citation type="submission" date="2022-11" db="EMBL/GenBank/DDBJ databases">
        <title>Centuries of genome instability and evolution in soft-shell clam transmissible cancer (bioRxiv).</title>
        <authorList>
            <person name="Hart S.F.M."/>
            <person name="Yonemitsu M.A."/>
            <person name="Giersch R.M."/>
            <person name="Beal B.F."/>
            <person name="Arriagada G."/>
            <person name="Davis B.W."/>
            <person name="Ostrander E.A."/>
            <person name="Goff S.P."/>
            <person name="Metzger M.J."/>
        </authorList>
    </citation>
    <scope>NUCLEOTIDE SEQUENCE</scope>
    <source>
        <strain evidence="4">MELC-2E11</strain>
        <tissue evidence="4">Siphon/mantle</tissue>
    </source>
</reference>
<dbReference type="InterPro" id="IPR036179">
    <property type="entry name" value="Ig-like_dom_sf"/>
</dbReference>
<dbReference type="PANTHER" id="PTHR44170">
    <property type="entry name" value="PROTEIN SIDEKICK"/>
    <property type="match status" value="1"/>
</dbReference>
<keyword evidence="1" id="KW-1015">Disulfide bond</keyword>
<name>A0ABY7E8S5_MYAAR</name>
<keyword evidence="2" id="KW-0812">Transmembrane</keyword>
<protein>
    <submittedName>
        <fullName evidence="4">TUTL-like protein</fullName>
    </submittedName>
</protein>
<dbReference type="Pfam" id="PF00041">
    <property type="entry name" value="fn3"/>
    <property type="match status" value="1"/>
</dbReference>
<keyword evidence="5" id="KW-1185">Reference proteome</keyword>
<dbReference type="SMART" id="SM00060">
    <property type="entry name" value="FN3"/>
    <property type="match status" value="1"/>
</dbReference>
<dbReference type="InterPro" id="IPR013783">
    <property type="entry name" value="Ig-like_fold"/>
</dbReference>
<dbReference type="SUPFAM" id="SSF49265">
    <property type="entry name" value="Fibronectin type III"/>
    <property type="match status" value="1"/>
</dbReference>